<evidence type="ECO:0000256" key="1">
    <source>
        <dbReference type="SAM" id="MobiDB-lite"/>
    </source>
</evidence>
<accession>A0AA35V2P6</accession>
<dbReference type="AlphaFoldDB" id="A0AA35V2P6"/>
<name>A0AA35V2P6_LACSI</name>
<evidence type="ECO:0000313" key="2">
    <source>
        <dbReference type="EMBL" id="CAI9269314.1"/>
    </source>
</evidence>
<dbReference type="Proteomes" id="UP001177003">
    <property type="component" value="Chromosome 1"/>
</dbReference>
<organism evidence="2 3">
    <name type="scientific">Lactuca saligna</name>
    <name type="common">Willowleaf lettuce</name>
    <dbReference type="NCBI Taxonomy" id="75948"/>
    <lineage>
        <taxon>Eukaryota</taxon>
        <taxon>Viridiplantae</taxon>
        <taxon>Streptophyta</taxon>
        <taxon>Embryophyta</taxon>
        <taxon>Tracheophyta</taxon>
        <taxon>Spermatophyta</taxon>
        <taxon>Magnoliopsida</taxon>
        <taxon>eudicotyledons</taxon>
        <taxon>Gunneridae</taxon>
        <taxon>Pentapetalae</taxon>
        <taxon>asterids</taxon>
        <taxon>campanulids</taxon>
        <taxon>Asterales</taxon>
        <taxon>Asteraceae</taxon>
        <taxon>Cichorioideae</taxon>
        <taxon>Cichorieae</taxon>
        <taxon>Lactucinae</taxon>
        <taxon>Lactuca</taxon>
    </lineage>
</organism>
<feature type="region of interest" description="Disordered" evidence="1">
    <location>
        <begin position="22"/>
        <end position="43"/>
    </location>
</feature>
<evidence type="ECO:0000313" key="3">
    <source>
        <dbReference type="Proteomes" id="UP001177003"/>
    </source>
</evidence>
<proteinExistence type="predicted"/>
<gene>
    <name evidence="2" type="ORF">LSALG_LOCUS9696</name>
</gene>
<protein>
    <submittedName>
        <fullName evidence="2">Uncharacterized protein</fullName>
    </submittedName>
</protein>
<reference evidence="2" key="1">
    <citation type="submission" date="2023-04" db="EMBL/GenBank/DDBJ databases">
        <authorList>
            <person name="Vijverberg K."/>
            <person name="Xiong W."/>
            <person name="Schranz E."/>
        </authorList>
    </citation>
    <scope>NUCLEOTIDE SEQUENCE</scope>
</reference>
<dbReference type="EMBL" id="OX465077">
    <property type="protein sequence ID" value="CAI9269314.1"/>
    <property type="molecule type" value="Genomic_DNA"/>
</dbReference>
<sequence length="133" mass="14432">MIIVGIKRLKIRAAITPLFQSASSSNSDSESDDEAQSALELQTLETKLSKNPANYDAHVQDAVAVKLINSSTTVGQLLSMHMKIPQSIYPSDTDRVGVGASGSQIDFLGELRNEGAIPSFEKSFERGVSDYLW</sequence>
<keyword evidence="3" id="KW-1185">Reference proteome</keyword>